<gene>
    <name evidence="1" type="ORF">GCM10023116_44550</name>
</gene>
<sequence>MDTSVQNLALNVPAHTQDTLQFCAAEMPAIRHWLSQLPKANLGETARQLYLALQDLNQTRLASPLHLDILEQMRPSVHYTCQALGKHFLRKTVALDPREQKIANLSQALRNHLLCGYKQVILATHTEKQQKTNRLSTRRIDPRRQRRLPLALHRALSESCDHMLTAYQLYSQLPNHFWLELHTLYRLANQYQLLSIKIHEPEAPKSPEMSIEDVYKRALLMARSRPNMLRQMELQQLSDTLKRWSGAASIIDDCVIETPFVVDIAANRGPDYPKDNETAIDDNLRGLDTGNLINLLTDSLAQPNPADSTLTPPLPEHLTRHLLSAWSHKTSRKYNRQPTEGQLSFVTGFTACHFYLSSQMPFDRFLTRTMGYTAILKNQTAMAKVDRDVWSHVDNGTGICGEAPITKSDTILFSGATSKSQKTTTREHTIHQASLENMSPEGYCLRLTGVIPSQVQSGELIAVHDKTSQQWTLASIRWLERINDNAVLLGIQLLTPGARPGAVSLLSKTREQSAFMRCFLLPAFRTTQNTESLILPRVAFKPGNKIMLNNGHQLLRARLIDCLQTTGSYSHFTYRTFEQLAKQSQANKASGPDDDFSSIWTSL</sequence>
<reference evidence="2" key="1">
    <citation type="journal article" date="2019" name="Int. J. Syst. Evol. Microbiol.">
        <title>The Global Catalogue of Microorganisms (GCM) 10K type strain sequencing project: providing services to taxonomists for standard genome sequencing and annotation.</title>
        <authorList>
            <consortium name="The Broad Institute Genomics Platform"/>
            <consortium name="The Broad Institute Genome Sequencing Center for Infectious Disease"/>
            <person name="Wu L."/>
            <person name="Ma J."/>
        </authorList>
    </citation>
    <scope>NUCLEOTIDE SEQUENCE [LARGE SCALE GENOMIC DNA]</scope>
    <source>
        <strain evidence="2">JCM 17805</strain>
    </source>
</reference>
<name>A0ABP8V8W9_9GAMM</name>
<dbReference type="RefSeq" id="WP_345198687.1">
    <property type="nucleotide sequence ID" value="NZ_BAABFL010000470.1"/>
</dbReference>
<comment type="caution">
    <text evidence="1">The sequence shown here is derived from an EMBL/GenBank/DDBJ whole genome shotgun (WGS) entry which is preliminary data.</text>
</comment>
<evidence type="ECO:0008006" key="3">
    <source>
        <dbReference type="Google" id="ProtNLM"/>
    </source>
</evidence>
<proteinExistence type="predicted"/>
<evidence type="ECO:0000313" key="2">
    <source>
        <dbReference type="Proteomes" id="UP001500604"/>
    </source>
</evidence>
<dbReference type="Proteomes" id="UP001500604">
    <property type="component" value="Unassembled WGS sequence"/>
</dbReference>
<keyword evidence="2" id="KW-1185">Reference proteome</keyword>
<organism evidence="1 2">
    <name type="scientific">Kistimonas scapharcae</name>
    <dbReference type="NCBI Taxonomy" id="1036133"/>
    <lineage>
        <taxon>Bacteria</taxon>
        <taxon>Pseudomonadati</taxon>
        <taxon>Pseudomonadota</taxon>
        <taxon>Gammaproteobacteria</taxon>
        <taxon>Oceanospirillales</taxon>
        <taxon>Endozoicomonadaceae</taxon>
        <taxon>Kistimonas</taxon>
    </lineage>
</organism>
<protein>
    <recommendedName>
        <fullName evidence="3">GTPase</fullName>
    </recommendedName>
</protein>
<accession>A0ABP8V8W9</accession>
<evidence type="ECO:0000313" key="1">
    <source>
        <dbReference type="EMBL" id="GAA4652171.1"/>
    </source>
</evidence>
<dbReference type="EMBL" id="BAABFL010000470">
    <property type="protein sequence ID" value="GAA4652171.1"/>
    <property type="molecule type" value="Genomic_DNA"/>
</dbReference>